<evidence type="ECO:0000313" key="2">
    <source>
        <dbReference type="Proteomes" id="UP000009885"/>
    </source>
</evidence>
<keyword evidence="2" id="KW-1185">Reference proteome</keyword>
<dbReference type="Proteomes" id="UP000009885">
    <property type="component" value="Unassembled WGS sequence"/>
</dbReference>
<evidence type="ECO:0000313" key="1">
    <source>
        <dbReference type="EMBL" id="EKU50126.1"/>
    </source>
</evidence>
<dbReference type="RefSeq" id="WP_009382371.1">
    <property type="nucleotide sequence ID" value="NZ_AMSQ01000003.1"/>
</dbReference>
<dbReference type="PATRIC" id="fig|1229783.3.peg.531"/>
<evidence type="ECO:0008006" key="3">
    <source>
        <dbReference type="Google" id="ProtNLM"/>
    </source>
</evidence>
<organism evidence="1 2">
    <name type="scientific">Staphylococcus massiliensis S46</name>
    <dbReference type="NCBI Taxonomy" id="1229783"/>
    <lineage>
        <taxon>Bacteria</taxon>
        <taxon>Bacillati</taxon>
        <taxon>Bacillota</taxon>
        <taxon>Bacilli</taxon>
        <taxon>Bacillales</taxon>
        <taxon>Staphylococcaceae</taxon>
        <taxon>Staphylococcus</taxon>
    </lineage>
</organism>
<name>K9AVH2_9STAP</name>
<proteinExistence type="predicted"/>
<protein>
    <recommendedName>
        <fullName evidence="3">CYTH domain-containing protein</fullName>
    </recommendedName>
</protein>
<dbReference type="EMBL" id="AMSQ01000003">
    <property type="protein sequence ID" value="EKU50126.1"/>
    <property type="molecule type" value="Genomic_DNA"/>
</dbReference>
<gene>
    <name evidence="1" type="ORF">C273_02618</name>
</gene>
<comment type="caution">
    <text evidence="1">The sequence shown here is derived from an EMBL/GenBank/DDBJ whole genome shotgun (WGS) entry which is preliminary data.</text>
</comment>
<dbReference type="eggNOG" id="ENOG502Z9EA">
    <property type="taxonomic scope" value="Bacteria"/>
</dbReference>
<dbReference type="AlphaFoldDB" id="K9AVH2"/>
<reference evidence="1 2" key="1">
    <citation type="journal article" date="2013" name="Genome Announc.">
        <title>Genome Sequence of Staphylococcus massiliensis Strain S46, Isolated from the Surface of Healthy Human Skin.</title>
        <authorList>
            <person name="Srivastav R."/>
            <person name="Singh A."/>
            <person name="Jangir P.K."/>
            <person name="Kumari C."/>
            <person name="Muduli S."/>
            <person name="Sharma R."/>
        </authorList>
    </citation>
    <scope>NUCLEOTIDE SEQUENCE [LARGE SCALE GENOMIC DNA]</scope>
    <source>
        <strain evidence="1 2">S46</strain>
    </source>
</reference>
<sequence>MKKLLIASSIFIGGIALTTPIAHGASAQYEVKVYADADKIVKDNRHIDHDVLHDLGSEDKDEDFNVQYIDDGARSNFNKKTTFRVRKSENDDETKLQYKKRYPITDGNVDAAIQKAQADGYDAEEYEVEYGEGKQTLSVSNKSKVTLDNEGTTLPGATKSLDLLKAEAAAPFSTLLNQIKSPEVIGPVHFERHEGSIDGHDIRIENWNIQDDNVVEVSAKVSSESEAKAVQQAIIKKLDALNIHETNDQLKTNMIFENY</sequence>
<accession>K9AVH2</accession>
<dbReference type="OrthoDB" id="2087812at2"/>